<feature type="signal peptide" evidence="1">
    <location>
        <begin position="1"/>
        <end position="16"/>
    </location>
</feature>
<keyword evidence="3" id="KW-1185">Reference proteome</keyword>
<proteinExistence type="predicted"/>
<keyword evidence="1" id="KW-0732">Signal</keyword>
<gene>
    <name evidence="2" type="ORF">BaRGS_00015074</name>
</gene>
<dbReference type="AlphaFoldDB" id="A0ABD0L2N9"/>
<evidence type="ECO:0000313" key="3">
    <source>
        <dbReference type="Proteomes" id="UP001519460"/>
    </source>
</evidence>
<sequence length="149" mass="16631">MKLLVVLAAVCACAWSQTTQDYHNLSGEQLEALVRETVQKITRETPTLTIDQCFDKCVALFVFDEDVTHVIDEDVTHVYCKVECVKAIRAHLVQTEVNELLLAEPSMTVEQCTNACDQLFALSGGHDEETSDMLCQSRCAADACKNDWD</sequence>
<dbReference type="EMBL" id="JACVVK020000090">
    <property type="protein sequence ID" value="KAK7493745.1"/>
    <property type="molecule type" value="Genomic_DNA"/>
</dbReference>
<organism evidence="2 3">
    <name type="scientific">Batillaria attramentaria</name>
    <dbReference type="NCBI Taxonomy" id="370345"/>
    <lineage>
        <taxon>Eukaryota</taxon>
        <taxon>Metazoa</taxon>
        <taxon>Spiralia</taxon>
        <taxon>Lophotrochozoa</taxon>
        <taxon>Mollusca</taxon>
        <taxon>Gastropoda</taxon>
        <taxon>Caenogastropoda</taxon>
        <taxon>Sorbeoconcha</taxon>
        <taxon>Cerithioidea</taxon>
        <taxon>Batillariidae</taxon>
        <taxon>Batillaria</taxon>
    </lineage>
</organism>
<accession>A0ABD0L2N9</accession>
<evidence type="ECO:0000313" key="2">
    <source>
        <dbReference type="EMBL" id="KAK7493745.1"/>
    </source>
</evidence>
<reference evidence="2 3" key="1">
    <citation type="journal article" date="2023" name="Sci. Data">
        <title>Genome assembly of the Korean intertidal mud-creeper Batillaria attramentaria.</title>
        <authorList>
            <person name="Patra A.K."/>
            <person name="Ho P.T."/>
            <person name="Jun S."/>
            <person name="Lee S.J."/>
            <person name="Kim Y."/>
            <person name="Won Y.J."/>
        </authorList>
    </citation>
    <scope>NUCLEOTIDE SEQUENCE [LARGE SCALE GENOMIC DNA]</scope>
    <source>
        <strain evidence="2">Wonlab-2016</strain>
    </source>
</reference>
<evidence type="ECO:0000256" key="1">
    <source>
        <dbReference type="SAM" id="SignalP"/>
    </source>
</evidence>
<comment type="caution">
    <text evidence="2">The sequence shown here is derived from an EMBL/GenBank/DDBJ whole genome shotgun (WGS) entry which is preliminary data.</text>
</comment>
<name>A0ABD0L2N9_9CAEN</name>
<feature type="chain" id="PRO_5044812755" evidence="1">
    <location>
        <begin position="17"/>
        <end position="149"/>
    </location>
</feature>
<dbReference type="Proteomes" id="UP001519460">
    <property type="component" value="Unassembled WGS sequence"/>
</dbReference>
<protein>
    <submittedName>
        <fullName evidence="2">Uncharacterized protein</fullName>
    </submittedName>
</protein>